<dbReference type="AlphaFoldDB" id="A0A7R7XV02"/>
<reference evidence="2" key="2">
    <citation type="submission" date="2021-02" db="EMBL/GenBank/DDBJ databases">
        <title>Aspergillus puulaauensis MK2 genome sequence.</title>
        <authorList>
            <person name="Futagami T."/>
            <person name="Mori K."/>
            <person name="Kadooka C."/>
            <person name="Tanaka T."/>
        </authorList>
    </citation>
    <scope>NUCLEOTIDE SEQUENCE</scope>
    <source>
        <strain evidence="2">MK2</strain>
    </source>
</reference>
<evidence type="ECO:0000313" key="2">
    <source>
        <dbReference type="EMBL" id="BCS28237.1"/>
    </source>
</evidence>
<dbReference type="RefSeq" id="XP_041560423.1">
    <property type="nucleotide sequence ID" value="XM_041694610.1"/>
</dbReference>
<reference evidence="2" key="1">
    <citation type="submission" date="2021-01" db="EMBL/GenBank/DDBJ databases">
        <authorList>
            <consortium name="Aspergillus puulaauensis MK2 genome sequencing consortium"/>
            <person name="Kazuki M."/>
            <person name="Futagami T."/>
        </authorList>
    </citation>
    <scope>NUCLEOTIDE SEQUENCE</scope>
    <source>
        <strain evidence="2">MK2</strain>
    </source>
</reference>
<feature type="compositionally biased region" description="Basic and acidic residues" evidence="1">
    <location>
        <begin position="101"/>
        <end position="111"/>
    </location>
</feature>
<feature type="compositionally biased region" description="Low complexity" evidence="1">
    <location>
        <begin position="10"/>
        <end position="25"/>
    </location>
</feature>
<sequence length="404" mass="45578">MPRKRAAEDSNTSSSKSQKSTATQSPNRSTKPRSKRWSAVSVSANLEKSYEEHRDYNAYRCLCQGRVDGKFDNDDDEDDDDDDDEDGDDEDEDESEGEENDVARSSKAKCDGGKTCICQKPAAEHPDHPLTITVAGWEKFVHQMIHTNLRIPDNFGMYIFNDFAGYGVLEILQNLVLDFVEAKDNWKEQWAVCEAIPFYWMSEAPMPFSMLDRDTVQGTYSLLGRMFVTMLATLESKDLLKPDSEIKNLGVIMGLWIELTDELRQYNCLEPEIDDTFDGAKLDSYVLEYSKKYQIELQGPSKLSKLVRAIEADYADAAEDGVETPIPVLPARSADPWGWSAEYKAYAKDLGTITFVKKKGMGGDSFDITSWSSAERKKQAFDKKDPFGKKEIEDIKAGMILQLG</sequence>
<protein>
    <submittedName>
        <fullName evidence="2">Uncharacterized protein</fullName>
    </submittedName>
</protein>
<dbReference type="EMBL" id="AP024448">
    <property type="protein sequence ID" value="BCS28237.1"/>
    <property type="molecule type" value="Genomic_DNA"/>
</dbReference>
<dbReference type="OrthoDB" id="10037289at2759"/>
<keyword evidence="3" id="KW-1185">Reference proteome</keyword>
<gene>
    <name evidence="2" type="ORF">APUU_61285A</name>
</gene>
<feature type="region of interest" description="Disordered" evidence="1">
    <location>
        <begin position="1"/>
        <end position="43"/>
    </location>
</feature>
<feature type="region of interest" description="Disordered" evidence="1">
    <location>
        <begin position="70"/>
        <end position="111"/>
    </location>
</feature>
<dbReference type="KEGG" id="apuu:APUU_61285A"/>
<proteinExistence type="predicted"/>
<evidence type="ECO:0000256" key="1">
    <source>
        <dbReference type="SAM" id="MobiDB-lite"/>
    </source>
</evidence>
<evidence type="ECO:0000313" key="3">
    <source>
        <dbReference type="Proteomes" id="UP000654913"/>
    </source>
</evidence>
<name>A0A7R7XV02_9EURO</name>
<dbReference type="GeneID" id="64978234"/>
<dbReference type="Proteomes" id="UP000654913">
    <property type="component" value="Chromosome 6"/>
</dbReference>
<feature type="compositionally biased region" description="Acidic residues" evidence="1">
    <location>
        <begin position="73"/>
        <end position="100"/>
    </location>
</feature>
<accession>A0A7R7XV02</accession>
<organism evidence="2 3">
    <name type="scientific">Aspergillus puulaauensis</name>
    <dbReference type="NCBI Taxonomy" id="1220207"/>
    <lineage>
        <taxon>Eukaryota</taxon>
        <taxon>Fungi</taxon>
        <taxon>Dikarya</taxon>
        <taxon>Ascomycota</taxon>
        <taxon>Pezizomycotina</taxon>
        <taxon>Eurotiomycetes</taxon>
        <taxon>Eurotiomycetidae</taxon>
        <taxon>Eurotiales</taxon>
        <taxon>Aspergillaceae</taxon>
        <taxon>Aspergillus</taxon>
    </lineage>
</organism>